<comment type="subcellular location">
    <subcellularLocation>
        <location evidence="1 5">Nucleus</location>
    </subcellularLocation>
</comment>
<comment type="caution">
    <text evidence="7">The sequence shown here is derived from an EMBL/GenBank/DDBJ whole genome shotgun (WGS) entry which is preliminary data.</text>
</comment>
<evidence type="ECO:0000256" key="4">
    <source>
        <dbReference type="ARBA" id="ARBA00023242"/>
    </source>
</evidence>
<evidence type="ECO:0000313" key="8">
    <source>
        <dbReference type="Proteomes" id="UP001562354"/>
    </source>
</evidence>
<feature type="region of interest" description="Disordered" evidence="6">
    <location>
        <begin position="160"/>
        <end position="214"/>
    </location>
</feature>
<dbReference type="Proteomes" id="UP001562354">
    <property type="component" value="Unassembled WGS sequence"/>
</dbReference>
<protein>
    <recommendedName>
        <fullName evidence="5">Ribosome biogenesis regulatory protein</fullName>
    </recommendedName>
</protein>
<evidence type="ECO:0000256" key="6">
    <source>
        <dbReference type="SAM" id="MobiDB-lite"/>
    </source>
</evidence>
<dbReference type="RefSeq" id="XP_069200927.1">
    <property type="nucleotide sequence ID" value="XM_069343112.1"/>
</dbReference>
<keyword evidence="4 5" id="KW-0539">Nucleus</keyword>
<evidence type="ECO:0000256" key="5">
    <source>
        <dbReference type="RuleBase" id="RU364132"/>
    </source>
</evidence>
<keyword evidence="8" id="KW-1185">Reference proteome</keyword>
<feature type="compositionally biased region" description="Basic and acidic residues" evidence="6">
    <location>
        <begin position="160"/>
        <end position="200"/>
    </location>
</feature>
<name>A0ABR3PER8_9PEZI</name>
<organism evidence="7 8">
    <name type="scientific">Neodothiora populina</name>
    <dbReference type="NCBI Taxonomy" id="2781224"/>
    <lineage>
        <taxon>Eukaryota</taxon>
        <taxon>Fungi</taxon>
        <taxon>Dikarya</taxon>
        <taxon>Ascomycota</taxon>
        <taxon>Pezizomycotina</taxon>
        <taxon>Dothideomycetes</taxon>
        <taxon>Dothideomycetidae</taxon>
        <taxon>Dothideales</taxon>
        <taxon>Dothioraceae</taxon>
        <taxon>Neodothiora</taxon>
    </lineage>
</organism>
<proteinExistence type="inferred from homology"/>
<comment type="similarity">
    <text evidence="2 5">Belongs to the RRS1 family.</text>
</comment>
<sequence length="214" mass="24097">MSAPEAMALDSADTTTKQQQRLPITVAKPIPYTFDLGHLVCNDSNPLPPTTSLTEADMTACARDCAQALLNQLLSTCPVTRAEDSVTLTLPQPLTLLPREKPIPAEKPLTKWQEFAKKKGIRAKTRDSNLVYDEDKGEWVPKWGYKGKNKEAEKEWLVEVDEKKEKASGEPGDARKEKRNERVERMRRQERRERANEKRGTASGGVGKKRLAKK</sequence>
<keyword evidence="3 5" id="KW-0690">Ribosome biogenesis</keyword>
<reference evidence="7 8" key="1">
    <citation type="submission" date="2024-07" db="EMBL/GenBank/DDBJ databases">
        <title>Draft sequence of the Neodothiora populina.</title>
        <authorList>
            <person name="Drown D.D."/>
            <person name="Schuette U.S."/>
            <person name="Buechlein A.B."/>
            <person name="Rusch D.R."/>
            <person name="Winton L.W."/>
            <person name="Adams G.A."/>
        </authorList>
    </citation>
    <scope>NUCLEOTIDE SEQUENCE [LARGE SCALE GENOMIC DNA]</scope>
    <source>
        <strain evidence="7 8">CPC 39397</strain>
    </source>
</reference>
<dbReference type="EMBL" id="JBFMKM010000008">
    <property type="protein sequence ID" value="KAL1304652.1"/>
    <property type="molecule type" value="Genomic_DNA"/>
</dbReference>
<evidence type="ECO:0000256" key="3">
    <source>
        <dbReference type="ARBA" id="ARBA00022517"/>
    </source>
</evidence>
<feature type="region of interest" description="Disordered" evidence="6">
    <location>
        <begin position="1"/>
        <end position="20"/>
    </location>
</feature>
<dbReference type="GeneID" id="95977314"/>
<evidence type="ECO:0000256" key="1">
    <source>
        <dbReference type="ARBA" id="ARBA00004123"/>
    </source>
</evidence>
<accession>A0ABR3PER8</accession>
<evidence type="ECO:0000313" key="7">
    <source>
        <dbReference type="EMBL" id="KAL1304652.1"/>
    </source>
</evidence>
<dbReference type="Pfam" id="PF04939">
    <property type="entry name" value="RRS1"/>
    <property type="match status" value="1"/>
</dbReference>
<dbReference type="InterPro" id="IPR007023">
    <property type="entry name" value="Ribosom_reg"/>
</dbReference>
<comment type="function">
    <text evidence="5">Involved in ribosomal large subunit assembly.</text>
</comment>
<gene>
    <name evidence="7" type="ORF">AAFC00_003613</name>
</gene>
<evidence type="ECO:0000256" key="2">
    <source>
        <dbReference type="ARBA" id="ARBA00010077"/>
    </source>
</evidence>